<reference evidence="3 4" key="1">
    <citation type="submission" date="2013-08" db="EMBL/GenBank/DDBJ databases">
        <title>The genome sequence of Knoellia aerolata.</title>
        <authorList>
            <person name="Zhu W."/>
            <person name="Wang G."/>
        </authorList>
    </citation>
    <scope>NUCLEOTIDE SEQUENCE [LARGE SCALE GENOMIC DNA]</scope>
    <source>
        <strain evidence="3 4">DSM 18566</strain>
    </source>
</reference>
<evidence type="ECO:0000259" key="2">
    <source>
        <dbReference type="SMART" id="SM00507"/>
    </source>
</evidence>
<accession>A0A0A0JZL1</accession>
<evidence type="ECO:0000313" key="4">
    <source>
        <dbReference type="Proteomes" id="UP000030013"/>
    </source>
</evidence>
<dbReference type="STRING" id="1385519.N801_01205"/>
<dbReference type="Proteomes" id="UP000030013">
    <property type="component" value="Unassembled WGS sequence"/>
</dbReference>
<dbReference type="EMBL" id="AVPL01000007">
    <property type="protein sequence ID" value="KGN42184.1"/>
    <property type="molecule type" value="Genomic_DNA"/>
</dbReference>
<dbReference type="eggNOG" id="COG1403">
    <property type="taxonomic scope" value="Bacteria"/>
</dbReference>
<evidence type="ECO:0000256" key="1">
    <source>
        <dbReference type="SAM" id="MobiDB-lite"/>
    </source>
</evidence>
<organism evidence="3 4">
    <name type="scientific">Knoellia aerolata DSM 18566</name>
    <dbReference type="NCBI Taxonomy" id="1385519"/>
    <lineage>
        <taxon>Bacteria</taxon>
        <taxon>Bacillati</taxon>
        <taxon>Actinomycetota</taxon>
        <taxon>Actinomycetes</taxon>
        <taxon>Micrococcales</taxon>
        <taxon>Intrasporangiaceae</taxon>
        <taxon>Knoellia</taxon>
    </lineage>
</organism>
<feature type="domain" description="HNH nuclease" evidence="2">
    <location>
        <begin position="367"/>
        <end position="418"/>
    </location>
</feature>
<feature type="region of interest" description="Disordered" evidence="1">
    <location>
        <begin position="432"/>
        <end position="496"/>
    </location>
</feature>
<keyword evidence="4" id="KW-1185">Reference proteome</keyword>
<sequence length="538" mass="57818">MEIDEALRTLRASTAAVARALADTDLAVLSREQLLAVVEETHRSTNTLAGVQTVAVAHVAAVEDVVDRNGGWVQQHRGLGHRALDAPELVGPMLGITEQAAATRVEVAIHQVTTTPRLVTEMVAGDLDAWRARVVTTEVEVCPEGGAHAIVDALVAHYGARGGWDETTGPLRARVRRMIARAHPKLVAAQAKAVREGRSVRRSPATMGTDHWEAELPVEQSAPMWQAVDTLARTLRRADPDLTLAQARADALAQLVLAQADVTVHLHATVPADPTDPATGAPVEPGAATDVTDDGSRLTEVGGLGSTVPTLMDLDRLAAGASLVSSTPLLCDPDTGAVVGGAVPASLAKRARKDAARRSDGYVVPPDMARLVRLRDGRCRFPNCSTNAMFTDQDHVIAWPVGATTPTNLMCLCRRHHRIKQRRGWTVRLDPDGTAHWTDPTGRRSTTHPIDHLDRATVPLASSTSPPDAPTRCGSDHDGEAPTGSAERSSRMRELDAREVPSLLEDHLWRQVELLERDGAPTPVTLWWSPRTTVQPPF</sequence>
<dbReference type="RefSeq" id="WP_035933548.1">
    <property type="nucleotide sequence ID" value="NZ_AVPL01000007.1"/>
</dbReference>
<protein>
    <recommendedName>
        <fullName evidence="2">HNH nuclease domain-containing protein</fullName>
    </recommendedName>
</protein>
<evidence type="ECO:0000313" key="3">
    <source>
        <dbReference type="EMBL" id="KGN42184.1"/>
    </source>
</evidence>
<dbReference type="CDD" id="cd00085">
    <property type="entry name" value="HNHc"/>
    <property type="match status" value="1"/>
</dbReference>
<dbReference type="SMART" id="SM00507">
    <property type="entry name" value="HNHc"/>
    <property type="match status" value="1"/>
</dbReference>
<proteinExistence type="predicted"/>
<comment type="caution">
    <text evidence="3">The sequence shown here is derived from an EMBL/GenBank/DDBJ whole genome shotgun (WGS) entry which is preliminary data.</text>
</comment>
<gene>
    <name evidence="3" type="ORF">N801_01205</name>
</gene>
<dbReference type="AlphaFoldDB" id="A0A0A0JZL1"/>
<dbReference type="OrthoDB" id="3541361at2"/>
<name>A0A0A0JZL1_9MICO</name>
<dbReference type="InterPro" id="IPR003615">
    <property type="entry name" value="HNH_nuc"/>
</dbReference>